<protein>
    <submittedName>
        <fullName evidence="2">Uncharacterized protein</fullName>
    </submittedName>
</protein>
<accession>A0A8A3PJR8</accession>
<reference evidence="2" key="1">
    <citation type="submission" date="2020-10" db="EMBL/GenBank/DDBJ databases">
        <title>Genome Sequence of Monilinia vaccinii-corymbosi Sheds Light on Mummy Berry Disease Infection of Blueberry and Mating Type.</title>
        <authorList>
            <person name="Yow A.G."/>
            <person name="Zhang Y."/>
            <person name="Bansal K."/>
            <person name="Eacker S.M."/>
            <person name="Sullivan S."/>
            <person name="Liachko I."/>
            <person name="Cubeta M.A."/>
            <person name="Rollins J.A."/>
            <person name="Ashrafi H."/>
        </authorList>
    </citation>
    <scope>NUCLEOTIDE SEQUENCE</scope>
    <source>
        <strain evidence="2">RL-1</strain>
    </source>
</reference>
<sequence length="186" mass="20541">MLSPPTLTHKGERHPLQRSTQLNVGVILNLQKYAGPRGQGVCRGLPLPGNISFSQRGERPRQFGHKRLFGSADTRAMVCGVLEQANKSFVAELTQDDPLRQFGHKRLFGSPDTRAMVCGDPEQANKSFVAELMQWAVGVDGLDLAIPDLMGERKGRPGEEVSSRARWTDDEKRSLRGFHPAFVHGA</sequence>
<dbReference type="Proteomes" id="UP000672032">
    <property type="component" value="Chromosome 5"/>
</dbReference>
<evidence type="ECO:0000256" key="1">
    <source>
        <dbReference type="SAM" id="MobiDB-lite"/>
    </source>
</evidence>
<evidence type="ECO:0000313" key="3">
    <source>
        <dbReference type="Proteomes" id="UP000672032"/>
    </source>
</evidence>
<keyword evidence="3" id="KW-1185">Reference proteome</keyword>
<name>A0A8A3PJR8_9HELO</name>
<dbReference type="EMBL" id="CP063409">
    <property type="protein sequence ID" value="QSZ35637.1"/>
    <property type="molecule type" value="Genomic_DNA"/>
</dbReference>
<dbReference type="AlphaFoldDB" id="A0A8A3PJR8"/>
<organism evidence="2 3">
    <name type="scientific">Monilinia vaccinii-corymbosi</name>
    <dbReference type="NCBI Taxonomy" id="61207"/>
    <lineage>
        <taxon>Eukaryota</taxon>
        <taxon>Fungi</taxon>
        <taxon>Dikarya</taxon>
        <taxon>Ascomycota</taxon>
        <taxon>Pezizomycotina</taxon>
        <taxon>Leotiomycetes</taxon>
        <taxon>Helotiales</taxon>
        <taxon>Sclerotiniaceae</taxon>
        <taxon>Monilinia</taxon>
    </lineage>
</organism>
<evidence type="ECO:0000313" key="2">
    <source>
        <dbReference type="EMBL" id="QSZ35637.1"/>
    </source>
</evidence>
<feature type="region of interest" description="Disordered" evidence="1">
    <location>
        <begin position="150"/>
        <end position="170"/>
    </location>
</feature>
<proteinExistence type="predicted"/>
<gene>
    <name evidence="2" type="ORF">DSL72_008507</name>
</gene>